<gene>
    <name evidence="3" type="ORF">CLCR_06184</name>
</gene>
<dbReference type="Proteomes" id="UP000094526">
    <property type="component" value="Unassembled WGS sequence"/>
</dbReference>
<evidence type="ECO:0000313" key="3">
    <source>
        <dbReference type="EMBL" id="OCT44881.1"/>
    </source>
</evidence>
<feature type="region of interest" description="Disordered" evidence="1">
    <location>
        <begin position="1"/>
        <end position="117"/>
    </location>
</feature>
<keyword evidence="4" id="KW-1185">Reference proteome</keyword>
<evidence type="ECO:0000256" key="1">
    <source>
        <dbReference type="SAM" id="MobiDB-lite"/>
    </source>
</evidence>
<protein>
    <submittedName>
        <fullName evidence="3">Uncharacterized protein</fullName>
    </submittedName>
</protein>
<comment type="caution">
    <text evidence="3">The sequence shown here is derived from an EMBL/GenBank/DDBJ whole genome shotgun (WGS) entry which is preliminary data.</text>
</comment>
<dbReference type="VEuPathDB" id="FungiDB:CLCR_06184"/>
<keyword evidence="2" id="KW-0812">Transmembrane</keyword>
<evidence type="ECO:0000313" key="4">
    <source>
        <dbReference type="Proteomes" id="UP000094526"/>
    </source>
</evidence>
<dbReference type="VEuPathDB" id="FungiDB:G647_07552"/>
<evidence type="ECO:0000256" key="2">
    <source>
        <dbReference type="SAM" id="Phobius"/>
    </source>
</evidence>
<feature type="compositionally biased region" description="Basic and acidic residues" evidence="1">
    <location>
        <begin position="101"/>
        <end position="117"/>
    </location>
</feature>
<keyword evidence="2" id="KW-1133">Transmembrane helix</keyword>
<feature type="transmembrane region" description="Helical" evidence="2">
    <location>
        <begin position="189"/>
        <end position="212"/>
    </location>
</feature>
<reference evidence="4" key="1">
    <citation type="submission" date="2015-07" db="EMBL/GenBank/DDBJ databases">
        <authorList>
            <person name="Teixeira M.M."/>
            <person name="Souza R.C."/>
            <person name="Almeida L.G."/>
            <person name="Vicente V.A."/>
            <person name="de Hoog S."/>
            <person name="Bocca A.L."/>
            <person name="de Almeida S.R."/>
            <person name="Vasconcelos A.T."/>
            <person name="Felipe M.S."/>
        </authorList>
    </citation>
    <scope>NUCLEOTIDE SEQUENCE [LARGE SCALE GENOMIC DNA]</scope>
    <source>
        <strain evidence="4">KSF</strain>
    </source>
</reference>
<feature type="transmembrane region" description="Helical" evidence="2">
    <location>
        <begin position="152"/>
        <end position="169"/>
    </location>
</feature>
<name>A0A1C1C8T8_9EURO</name>
<dbReference type="EMBL" id="LGRB01000020">
    <property type="protein sequence ID" value="OCT44881.1"/>
    <property type="molecule type" value="Genomic_DNA"/>
</dbReference>
<feature type="transmembrane region" description="Helical" evidence="2">
    <location>
        <begin position="233"/>
        <end position="254"/>
    </location>
</feature>
<sequence>MTERNERRQRLKTGHVTNADTHLMDRSDAVRSRSARHRRHFVAPDKSPHVNIDASSFNDSSPTDAGASSSKSSTHSPISIVSRDDDHSGVPASGSPCKIRSKAEPDAGSRQAEENARVRAVSETTLTTTGRIIDNLVVATDKLGTSRLLRKVVLFLILLGAVWLVLRQVSNVDATVIDVAARGWSLLEATSVVAFDVAIRVAAGVVGLPVVGGRWVVEPAGARGLLRRATESVLGAGALCVSPTTLWIATWLHIRCVPLDMQAVSGTLNEMSLELEVWTEIS</sequence>
<dbReference type="OrthoDB" id="4161707at2759"/>
<dbReference type="AlphaFoldDB" id="A0A1C1C8T8"/>
<feature type="compositionally biased region" description="Low complexity" evidence="1">
    <location>
        <begin position="59"/>
        <end position="81"/>
    </location>
</feature>
<proteinExistence type="predicted"/>
<accession>A0A1C1C8T8</accession>
<feature type="compositionally biased region" description="Basic and acidic residues" evidence="1">
    <location>
        <begin position="22"/>
        <end position="31"/>
    </location>
</feature>
<organism evidence="3 4">
    <name type="scientific">Cladophialophora carrionii</name>
    <dbReference type="NCBI Taxonomy" id="86049"/>
    <lineage>
        <taxon>Eukaryota</taxon>
        <taxon>Fungi</taxon>
        <taxon>Dikarya</taxon>
        <taxon>Ascomycota</taxon>
        <taxon>Pezizomycotina</taxon>
        <taxon>Eurotiomycetes</taxon>
        <taxon>Chaetothyriomycetidae</taxon>
        <taxon>Chaetothyriales</taxon>
        <taxon>Herpotrichiellaceae</taxon>
        <taxon>Cladophialophora</taxon>
    </lineage>
</organism>
<keyword evidence="2" id="KW-0472">Membrane</keyword>